<evidence type="ECO:0000256" key="2">
    <source>
        <dbReference type="ARBA" id="ARBA00022980"/>
    </source>
</evidence>
<dbReference type="GO" id="GO:0006412">
    <property type="term" value="P:translation"/>
    <property type="evidence" value="ECO:0007669"/>
    <property type="project" value="UniProtKB-UniRule"/>
</dbReference>
<evidence type="ECO:0000313" key="8">
    <source>
        <dbReference type="Proteomes" id="UP000253570"/>
    </source>
</evidence>
<name>A0A368DNV6_9PROT</name>
<dbReference type="GO" id="GO:1990904">
    <property type="term" value="C:ribonucleoprotein complex"/>
    <property type="evidence" value="ECO:0007669"/>
    <property type="project" value="UniProtKB-KW"/>
</dbReference>
<proteinExistence type="inferred from homology"/>
<comment type="subunit">
    <text evidence="5">Part of the 50S ribosomal subunit.</text>
</comment>
<dbReference type="Gene3D" id="3.40.1370.10">
    <property type="match status" value="1"/>
</dbReference>
<feature type="region of interest" description="Disordered" evidence="6">
    <location>
        <begin position="63"/>
        <end position="95"/>
    </location>
</feature>
<dbReference type="PANTHER" id="PTHR10746">
    <property type="entry name" value="50S RIBOSOMAL PROTEIN L4"/>
    <property type="match status" value="1"/>
</dbReference>
<dbReference type="PANTHER" id="PTHR10746:SF6">
    <property type="entry name" value="LARGE RIBOSOMAL SUBUNIT PROTEIN UL4M"/>
    <property type="match status" value="1"/>
</dbReference>
<keyword evidence="5" id="KW-0694">RNA-binding</keyword>
<comment type="caution">
    <text evidence="7">The sequence shown here is derived from an EMBL/GenBank/DDBJ whole genome shotgun (WGS) entry which is preliminary data.</text>
</comment>
<comment type="function">
    <text evidence="5">Forms part of the polypeptide exit tunnel.</text>
</comment>
<reference evidence="7 8" key="1">
    <citation type="journal article" date="2018" name="Microbiome">
        <title>Fine metagenomic profile of the Mediterranean stratified and mixed water columns revealed by assembly and recruitment.</title>
        <authorList>
            <person name="Haro-Moreno J.M."/>
            <person name="Lopez-Perez M."/>
            <person name="De La Torre J.R."/>
            <person name="Picazo A."/>
            <person name="Camacho A."/>
            <person name="Rodriguez-Valera F."/>
        </authorList>
    </citation>
    <scope>NUCLEOTIDE SEQUENCE [LARGE SCALE GENOMIC DNA]</scope>
    <source>
        <strain evidence="7">MED-G57</strain>
    </source>
</reference>
<sequence>MKVNVIDMASKVSGTITIKDEIFCLEPRKDILHRTVLYQLAKKRSGTHKVKNRSEITATTKKMYKQKGTGGARHGSKKVPQFRGGGRAFGPTPRDHSIKLTKKFRKLALRHALSTKQQEGNLVILSEAKLDKPKTSDLVKNLQKLEVTSALFIEASEFDKNFELASMNIPKIDILPVQGMNVYDMLKRDKLFITKAALKEIEGRLYE</sequence>
<dbReference type="InterPro" id="IPR013005">
    <property type="entry name" value="Ribosomal_uL4-like"/>
</dbReference>
<organism evidence="7 8">
    <name type="scientific">PS1 clade bacterium</name>
    <dbReference type="NCBI Taxonomy" id="2175152"/>
    <lineage>
        <taxon>Bacteria</taxon>
        <taxon>Pseudomonadati</taxon>
        <taxon>Pseudomonadota</taxon>
        <taxon>Alphaproteobacteria</taxon>
        <taxon>PS1 clade</taxon>
    </lineage>
</organism>
<accession>A0A368DNV6</accession>
<evidence type="ECO:0000256" key="3">
    <source>
        <dbReference type="ARBA" id="ARBA00023274"/>
    </source>
</evidence>
<protein>
    <recommendedName>
        <fullName evidence="4 5">Large ribosomal subunit protein uL4</fullName>
    </recommendedName>
</protein>
<keyword evidence="2 5" id="KW-0689">Ribosomal protein</keyword>
<evidence type="ECO:0000256" key="4">
    <source>
        <dbReference type="ARBA" id="ARBA00035244"/>
    </source>
</evidence>
<evidence type="ECO:0000313" key="7">
    <source>
        <dbReference type="EMBL" id="RCL73519.1"/>
    </source>
</evidence>
<dbReference type="InterPro" id="IPR023574">
    <property type="entry name" value="Ribosomal_uL4_dom_sf"/>
</dbReference>
<dbReference type="EMBL" id="QOQD01000006">
    <property type="protein sequence ID" value="RCL73519.1"/>
    <property type="molecule type" value="Genomic_DNA"/>
</dbReference>
<dbReference type="GO" id="GO:0005840">
    <property type="term" value="C:ribosome"/>
    <property type="evidence" value="ECO:0007669"/>
    <property type="project" value="UniProtKB-KW"/>
</dbReference>
<comment type="function">
    <text evidence="5">One of the primary rRNA binding proteins, this protein initially binds near the 5'-end of the 23S rRNA. It is important during the early stages of 50S assembly. It makes multiple contacts with different domains of the 23S rRNA in the assembled 50S subunit and ribosome.</text>
</comment>
<comment type="similarity">
    <text evidence="1 5">Belongs to the universal ribosomal protein uL4 family.</text>
</comment>
<keyword evidence="3 5" id="KW-0687">Ribonucleoprotein</keyword>
<dbReference type="Pfam" id="PF00573">
    <property type="entry name" value="Ribosomal_L4"/>
    <property type="match status" value="1"/>
</dbReference>
<evidence type="ECO:0000256" key="1">
    <source>
        <dbReference type="ARBA" id="ARBA00010528"/>
    </source>
</evidence>
<evidence type="ECO:0000256" key="5">
    <source>
        <dbReference type="HAMAP-Rule" id="MF_01328"/>
    </source>
</evidence>
<dbReference type="GO" id="GO:0019843">
    <property type="term" value="F:rRNA binding"/>
    <property type="evidence" value="ECO:0007669"/>
    <property type="project" value="UniProtKB-UniRule"/>
</dbReference>
<dbReference type="HAMAP" id="MF_01328_B">
    <property type="entry name" value="Ribosomal_uL4_B"/>
    <property type="match status" value="1"/>
</dbReference>
<dbReference type="AlphaFoldDB" id="A0A368DNV6"/>
<evidence type="ECO:0000256" key="6">
    <source>
        <dbReference type="SAM" id="MobiDB-lite"/>
    </source>
</evidence>
<keyword evidence="5" id="KW-0699">rRNA-binding</keyword>
<dbReference type="SUPFAM" id="SSF52166">
    <property type="entry name" value="Ribosomal protein L4"/>
    <property type="match status" value="1"/>
</dbReference>
<gene>
    <name evidence="5" type="primary">rplD</name>
    <name evidence="7" type="ORF">DBW71_03300</name>
</gene>
<dbReference type="NCBIfam" id="TIGR03953">
    <property type="entry name" value="rplD_bact"/>
    <property type="match status" value="1"/>
</dbReference>
<dbReference type="InterPro" id="IPR002136">
    <property type="entry name" value="Ribosomal_uL4"/>
</dbReference>
<dbReference type="Proteomes" id="UP000253570">
    <property type="component" value="Unassembled WGS sequence"/>
</dbReference>
<dbReference type="GO" id="GO:0003735">
    <property type="term" value="F:structural constituent of ribosome"/>
    <property type="evidence" value="ECO:0007669"/>
    <property type="project" value="InterPro"/>
</dbReference>